<evidence type="ECO:0000313" key="1">
    <source>
        <dbReference type="EMBL" id="ELZ94893.1"/>
    </source>
</evidence>
<dbReference type="Proteomes" id="UP000011550">
    <property type="component" value="Unassembled WGS sequence"/>
</dbReference>
<dbReference type="RefSeq" id="WP_008319710.1">
    <property type="nucleotide sequence ID" value="NZ_AOLN01000011.1"/>
</dbReference>
<protein>
    <submittedName>
        <fullName evidence="1">Uncharacterized protein</fullName>
    </submittedName>
</protein>
<organism evidence="1 2">
    <name type="scientific">Haloferax mucosum ATCC BAA-1512</name>
    <dbReference type="NCBI Taxonomy" id="662479"/>
    <lineage>
        <taxon>Archaea</taxon>
        <taxon>Methanobacteriati</taxon>
        <taxon>Methanobacteriota</taxon>
        <taxon>Stenosarchaea group</taxon>
        <taxon>Halobacteria</taxon>
        <taxon>Halobacteriales</taxon>
        <taxon>Haloferacaceae</taxon>
        <taxon>Haloferax</taxon>
    </lineage>
</organism>
<dbReference type="AlphaFoldDB" id="M0IGC0"/>
<keyword evidence="2" id="KW-1185">Reference proteome</keyword>
<name>M0IGC0_9EURY</name>
<comment type="caution">
    <text evidence="1">The sequence shown here is derived from an EMBL/GenBank/DDBJ whole genome shotgun (WGS) entry which is preliminary data.</text>
</comment>
<reference evidence="1 2" key="1">
    <citation type="journal article" date="2014" name="PLoS Genet.">
        <title>Phylogenetically driven sequencing of extremely halophilic archaea reveals strategies for static and dynamic osmo-response.</title>
        <authorList>
            <person name="Becker E.A."/>
            <person name="Seitzer P.M."/>
            <person name="Tritt A."/>
            <person name="Larsen D."/>
            <person name="Krusor M."/>
            <person name="Yao A.I."/>
            <person name="Wu D."/>
            <person name="Madern D."/>
            <person name="Eisen J.A."/>
            <person name="Darling A.E."/>
            <person name="Facciotti M.T."/>
        </authorList>
    </citation>
    <scope>NUCLEOTIDE SEQUENCE [LARGE SCALE GENOMIC DNA]</scope>
    <source>
        <strain evidence="1 2">ATCC BAA-1512</strain>
    </source>
</reference>
<sequence length="56" mass="6312">MTDLEIIAQIGEAWDSETAREVNNNLDDDDLGIIHDISRSGAHYLVRWPDEAEGDE</sequence>
<gene>
    <name evidence="1" type="ORF">C440_07452</name>
</gene>
<dbReference type="EMBL" id="AOLN01000011">
    <property type="protein sequence ID" value="ELZ94893.1"/>
    <property type="molecule type" value="Genomic_DNA"/>
</dbReference>
<proteinExistence type="predicted"/>
<dbReference type="PATRIC" id="fig|662479.7.peg.1507"/>
<dbReference type="STRING" id="662479.C440_07452"/>
<accession>M0IGC0</accession>
<evidence type="ECO:0000313" key="2">
    <source>
        <dbReference type="Proteomes" id="UP000011550"/>
    </source>
</evidence>